<dbReference type="EMBL" id="MEHD01000008">
    <property type="protein sequence ID" value="ODR60963.1"/>
    <property type="molecule type" value="Genomic_DNA"/>
</dbReference>
<evidence type="ECO:0000256" key="2">
    <source>
        <dbReference type="ARBA" id="ARBA00023125"/>
    </source>
</evidence>
<feature type="domain" description="HTH lacI-type" evidence="4">
    <location>
        <begin position="2"/>
        <end position="56"/>
    </location>
</feature>
<dbReference type="PROSITE" id="PS50932">
    <property type="entry name" value="HTH_LACI_2"/>
    <property type="match status" value="1"/>
</dbReference>
<reference evidence="5 8" key="1">
    <citation type="submission" date="2016-07" db="EMBL/GenBank/DDBJ databases">
        <title>Characterization of isolates of Eisenbergiella tayi derived from blood cultures, using whole genome sequencing.</title>
        <authorList>
            <person name="Burdz T."/>
            <person name="Wiebe D."/>
            <person name="Huynh C."/>
            <person name="Bernard K."/>
        </authorList>
    </citation>
    <scope>NUCLEOTIDE SEQUENCE [LARGE SCALE GENOMIC DNA]</scope>
    <source>
        <strain evidence="5 8">NML 110608</strain>
    </source>
</reference>
<dbReference type="Proteomes" id="UP000094067">
    <property type="component" value="Unassembled WGS sequence"/>
</dbReference>
<dbReference type="SUPFAM" id="SSF47413">
    <property type="entry name" value="lambda repressor-like DNA-binding domains"/>
    <property type="match status" value="1"/>
</dbReference>
<dbReference type="InterPro" id="IPR028082">
    <property type="entry name" value="Peripla_BP_I"/>
</dbReference>
<reference evidence="7 10" key="2">
    <citation type="submission" date="2016-08" db="EMBL/GenBank/DDBJ databases">
        <title>Characterization of Isolates of Eisenbergiella tayi Derived from Blood Cultures, Using Whole Genome Sequencing.</title>
        <authorList>
            <person name="Bernier A.-M."/>
            <person name="Burdz T."/>
            <person name="Wiebe D."/>
            <person name="Bernard K."/>
        </authorList>
    </citation>
    <scope>NUCLEOTIDE SEQUENCE [LARGE SCALE GENOMIC DNA]</scope>
    <source>
        <strain evidence="7 10">NML120146</strain>
    </source>
</reference>
<name>A0A1E3A095_9FIRM</name>
<evidence type="ECO:0000313" key="5">
    <source>
        <dbReference type="EMBL" id="ODM01841.1"/>
    </source>
</evidence>
<dbReference type="Proteomes" id="UP000094271">
    <property type="component" value="Unassembled WGS sequence"/>
</dbReference>
<gene>
    <name evidence="5" type="primary">exuR_5</name>
    <name evidence="6" type="ORF">BEI59_28285</name>
    <name evidence="5" type="ORF">BEI61_05834</name>
    <name evidence="7" type="ORF">BEI63_02330</name>
</gene>
<dbReference type="AlphaFoldDB" id="A0A1E3A095"/>
<evidence type="ECO:0000313" key="10">
    <source>
        <dbReference type="Proteomes" id="UP000094869"/>
    </source>
</evidence>
<reference evidence="6 9" key="3">
    <citation type="submission" date="2016-08" db="EMBL/GenBank/DDBJ databases">
        <authorList>
            <person name="Seilhamer J.J."/>
        </authorList>
    </citation>
    <scope>NUCLEOTIDE SEQUENCE [LARGE SCALE GENOMIC DNA]</scope>
    <source>
        <strain evidence="6 9">NML150140-1</strain>
    </source>
</reference>
<dbReference type="Gene3D" id="3.40.50.2300">
    <property type="match status" value="2"/>
</dbReference>
<keyword evidence="10" id="KW-1185">Reference proteome</keyword>
<organism evidence="5 8">
    <name type="scientific">Eisenbergiella tayi</name>
    <dbReference type="NCBI Taxonomy" id="1432052"/>
    <lineage>
        <taxon>Bacteria</taxon>
        <taxon>Bacillati</taxon>
        <taxon>Bacillota</taxon>
        <taxon>Clostridia</taxon>
        <taxon>Lachnospirales</taxon>
        <taxon>Lachnospiraceae</taxon>
        <taxon>Eisenbergiella</taxon>
    </lineage>
</organism>
<evidence type="ECO:0000256" key="3">
    <source>
        <dbReference type="ARBA" id="ARBA00023163"/>
    </source>
</evidence>
<dbReference type="CDD" id="cd06267">
    <property type="entry name" value="PBP1_LacI_sugar_binding-like"/>
    <property type="match status" value="1"/>
</dbReference>
<dbReference type="Gene3D" id="1.10.260.40">
    <property type="entry name" value="lambda repressor-like DNA-binding domains"/>
    <property type="match status" value="1"/>
</dbReference>
<keyword evidence="2" id="KW-0238">DNA-binding</keyword>
<dbReference type="SUPFAM" id="SSF53822">
    <property type="entry name" value="Periplasmic binding protein-like I"/>
    <property type="match status" value="1"/>
</dbReference>
<keyword evidence="1" id="KW-0805">Transcription regulation</keyword>
<dbReference type="PANTHER" id="PTHR30146">
    <property type="entry name" value="LACI-RELATED TRANSCRIPTIONAL REPRESSOR"/>
    <property type="match status" value="1"/>
</dbReference>
<dbReference type="InterPro" id="IPR000843">
    <property type="entry name" value="HTH_LacI"/>
</dbReference>
<evidence type="ECO:0000313" key="9">
    <source>
        <dbReference type="Proteomes" id="UP000094271"/>
    </source>
</evidence>
<dbReference type="PANTHER" id="PTHR30146:SF109">
    <property type="entry name" value="HTH-TYPE TRANSCRIPTIONAL REGULATOR GALS"/>
    <property type="match status" value="1"/>
</dbReference>
<dbReference type="CDD" id="cd01392">
    <property type="entry name" value="HTH_LacI"/>
    <property type="match status" value="1"/>
</dbReference>
<dbReference type="EMBL" id="MCGH01000005">
    <property type="protein sequence ID" value="ODM01841.1"/>
    <property type="molecule type" value="Genomic_DNA"/>
</dbReference>
<comment type="caution">
    <text evidence="5">The sequence shown here is derived from an EMBL/GenBank/DDBJ whole genome shotgun (WGS) entry which is preliminary data.</text>
</comment>
<dbReference type="EMBL" id="MEHA01000029">
    <property type="protein sequence ID" value="ODR44681.1"/>
    <property type="molecule type" value="Genomic_DNA"/>
</dbReference>
<dbReference type="GO" id="GO:0003700">
    <property type="term" value="F:DNA-binding transcription factor activity"/>
    <property type="evidence" value="ECO:0007669"/>
    <property type="project" value="TreeGrafter"/>
</dbReference>
<dbReference type="GO" id="GO:0000976">
    <property type="term" value="F:transcription cis-regulatory region binding"/>
    <property type="evidence" value="ECO:0007669"/>
    <property type="project" value="TreeGrafter"/>
</dbReference>
<evidence type="ECO:0000313" key="8">
    <source>
        <dbReference type="Proteomes" id="UP000094067"/>
    </source>
</evidence>
<dbReference type="InterPro" id="IPR046335">
    <property type="entry name" value="LacI/GalR-like_sensor"/>
</dbReference>
<accession>A0A1E3A095</accession>
<dbReference type="Proteomes" id="UP000094869">
    <property type="component" value="Unassembled WGS sequence"/>
</dbReference>
<dbReference type="InterPro" id="IPR010982">
    <property type="entry name" value="Lambda_DNA-bd_dom_sf"/>
</dbReference>
<evidence type="ECO:0000256" key="1">
    <source>
        <dbReference type="ARBA" id="ARBA00023015"/>
    </source>
</evidence>
<dbReference type="PATRIC" id="fig|1432052.4.peg.6464"/>
<dbReference type="Pfam" id="PF13377">
    <property type="entry name" value="Peripla_BP_3"/>
    <property type="match status" value="1"/>
</dbReference>
<dbReference type="RefSeq" id="WP_044967727.1">
    <property type="nucleotide sequence ID" value="NZ_DAWDRA010000333.1"/>
</dbReference>
<keyword evidence="3" id="KW-0804">Transcription</keyword>
<dbReference type="OrthoDB" id="9789891at2"/>
<evidence type="ECO:0000313" key="7">
    <source>
        <dbReference type="EMBL" id="ODR60963.1"/>
    </source>
</evidence>
<sequence length="337" mass="37455">MVSMKDIAQACGVSVASVSKALNNHTDIGEETRQLIRRTAKEMGYFPNSVARTLKTNRSYNLGVLFVDEANSGLTHDYFAGVLESFKETAERNDYDITFVNRNKERRRQMTYLEHARYRGFDGVVIACVDFEDPEVAQLVASDIPVVTIDHIFNNRIAVMSDNVKGMESLLQFIYSRGHRRIAYIHGHASSVTGSRLSSFYKTAEELGLDIPDEYVLEAGYRDTDAAAAATEELLKLPCPPTCILYPDDFSCLGGMNMLREKGLRIPEDISIAGYDGLRIGRHVEPKLTTLKQDTVKLGSYAAQKLIGQIERPKTSVPEIIVVEGEVYEGGSVGNIE</sequence>
<evidence type="ECO:0000259" key="4">
    <source>
        <dbReference type="PROSITE" id="PS50932"/>
    </source>
</evidence>
<proteinExistence type="predicted"/>
<dbReference type="SMART" id="SM00354">
    <property type="entry name" value="HTH_LACI"/>
    <property type="match status" value="1"/>
</dbReference>
<protein>
    <submittedName>
        <fullName evidence="6">LacI family transcriptional regulator</fullName>
    </submittedName>
    <submittedName>
        <fullName evidence="5">Putative HTH-type transcriptional repressor ExuR</fullName>
    </submittedName>
</protein>
<dbReference type="Pfam" id="PF00356">
    <property type="entry name" value="LacI"/>
    <property type="match status" value="1"/>
</dbReference>
<evidence type="ECO:0000313" key="6">
    <source>
        <dbReference type="EMBL" id="ODR44681.1"/>
    </source>
</evidence>